<proteinExistence type="predicted"/>
<organism evidence="3 4">
    <name type="scientific">Penicillium angulare</name>
    <dbReference type="NCBI Taxonomy" id="116970"/>
    <lineage>
        <taxon>Eukaryota</taxon>
        <taxon>Fungi</taxon>
        <taxon>Dikarya</taxon>
        <taxon>Ascomycota</taxon>
        <taxon>Pezizomycotina</taxon>
        <taxon>Eurotiomycetes</taxon>
        <taxon>Eurotiomycetidae</taxon>
        <taxon>Eurotiales</taxon>
        <taxon>Aspergillaceae</taxon>
        <taxon>Penicillium</taxon>
    </lineage>
</organism>
<dbReference type="AlphaFoldDB" id="A0A9W9K8J6"/>
<dbReference type="OrthoDB" id="444631at2759"/>
<dbReference type="SUPFAM" id="SSF48403">
    <property type="entry name" value="Ankyrin repeat"/>
    <property type="match status" value="1"/>
</dbReference>
<dbReference type="PANTHER" id="PTHR24161:SF120">
    <property type="match status" value="1"/>
</dbReference>
<keyword evidence="2" id="KW-0040">ANK repeat</keyword>
<reference evidence="3" key="2">
    <citation type="journal article" date="2023" name="IMA Fungus">
        <title>Comparative genomic study of the Penicillium genus elucidates a diverse pangenome and 15 lateral gene transfer events.</title>
        <authorList>
            <person name="Petersen C."/>
            <person name="Sorensen T."/>
            <person name="Nielsen M.R."/>
            <person name="Sondergaard T.E."/>
            <person name="Sorensen J.L."/>
            <person name="Fitzpatrick D.A."/>
            <person name="Frisvad J.C."/>
            <person name="Nielsen K.L."/>
        </authorList>
    </citation>
    <scope>NUCLEOTIDE SEQUENCE</scope>
    <source>
        <strain evidence="3">IBT 30069</strain>
    </source>
</reference>
<evidence type="ECO:0000256" key="1">
    <source>
        <dbReference type="ARBA" id="ARBA00022737"/>
    </source>
</evidence>
<sequence>MAQQEYPMTTEEEATMRDNLIDVWILGGKCCAWHALGPPADLDGWYAPSGRIDYTAALACSAALRGNCDELQDILDCEPRRREIFYGKFQGQLRVDILNHSSDFGQVRSLEVASETGTADIMKRLTSNECDMDRAQQIWFRKYFLAMTARAGNWNGLKALVEFIRSHPRLVAPGLGLCSLAWRFRPAIRGALRGRNFDILDLLSHELADEVDMIEFNFEVLMQAIISGKVDAVKYALRRRDVDVNGRHINNYKYSPLFTALYDSPITPKLPIMTLLLENGADVHQGNSKTGETLMECAVAKGCNEIVKLIVDHESKLPGSQQTSPYIKRRREMLQTAVRYKSASLIEILFMHNQHLFYSQRKRTFTVRREGQAMGDSEKRFSEIEGQGEVVYIVTVHQNKEKLRL</sequence>
<evidence type="ECO:0000313" key="3">
    <source>
        <dbReference type="EMBL" id="KAJ5096885.1"/>
    </source>
</evidence>
<protein>
    <recommendedName>
        <fullName evidence="5">Ankyrin</fullName>
    </recommendedName>
</protein>
<keyword evidence="1" id="KW-0677">Repeat</keyword>
<dbReference type="SMART" id="SM00248">
    <property type="entry name" value="ANK"/>
    <property type="match status" value="4"/>
</dbReference>
<dbReference type="EMBL" id="JAPQKH010000005">
    <property type="protein sequence ID" value="KAJ5096885.1"/>
    <property type="molecule type" value="Genomic_DNA"/>
</dbReference>
<evidence type="ECO:0000313" key="4">
    <source>
        <dbReference type="Proteomes" id="UP001149165"/>
    </source>
</evidence>
<gene>
    <name evidence="3" type="ORF">N7456_007606</name>
</gene>
<evidence type="ECO:0000256" key="2">
    <source>
        <dbReference type="ARBA" id="ARBA00023043"/>
    </source>
</evidence>
<keyword evidence="4" id="KW-1185">Reference proteome</keyword>
<dbReference type="InterPro" id="IPR036770">
    <property type="entry name" value="Ankyrin_rpt-contain_sf"/>
</dbReference>
<dbReference type="Proteomes" id="UP001149165">
    <property type="component" value="Unassembled WGS sequence"/>
</dbReference>
<accession>A0A9W9K8J6</accession>
<reference evidence="3" key="1">
    <citation type="submission" date="2022-11" db="EMBL/GenBank/DDBJ databases">
        <authorList>
            <person name="Petersen C."/>
        </authorList>
    </citation>
    <scope>NUCLEOTIDE SEQUENCE</scope>
    <source>
        <strain evidence="3">IBT 30069</strain>
    </source>
</reference>
<comment type="caution">
    <text evidence="3">The sequence shown here is derived from an EMBL/GenBank/DDBJ whole genome shotgun (WGS) entry which is preliminary data.</text>
</comment>
<dbReference type="PANTHER" id="PTHR24161">
    <property type="entry name" value="ANK_REP_REGION DOMAIN-CONTAINING PROTEIN-RELATED"/>
    <property type="match status" value="1"/>
</dbReference>
<evidence type="ECO:0008006" key="5">
    <source>
        <dbReference type="Google" id="ProtNLM"/>
    </source>
</evidence>
<dbReference type="Gene3D" id="1.25.40.20">
    <property type="entry name" value="Ankyrin repeat-containing domain"/>
    <property type="match status" value="1"/>
</dbReference>
<dbReference type="InterPro" id="IPR002110">
    <property type="entry name" value="Ankyrin_rpt"/>
</dbReference>
<name>A0A9W9K8J6_9EURO</name>